<dbReference type="EC" id="5.6.2.3" evidence="1"/>
<dbReference type="InterPro" id="IPR051055">
    <property type="entry name" value="PIF1_helicase"/>
</dbReference>
<feature type="domain" description="Helitron helicase-like" evidence="4">
    <location>
        <begin position="495"/>
        <end position="707"/>
    </location>
</feature>
<dbReference type="InterPro" id="IPR025476">
    <property type="entry name" value="Helitron_helicase-like"/>
</dbReference>
<sequence>MPWTAAISKPNGESSTLSDLATTGVFSGNNPSVCVGHNGFSFQTLGIPGTSVDRPRRAYIDDHPAPSLVYQPTGPIVSAGSQSNQQESLNPYIPPFPTLPKPLPFSSISKIIKQWQDEMGLEKFLRRPCAICSSLTTRSELQRTDSYSLDLSVLKNDDLPEHLQPRSYNFAAYDRAILDPHGMEDLTRRGWINVCCQCYSEVSKSQMPKFALCNWLYYAREHLPMDINEAFNAMSVFEKALICRVRTNSLLCRFTGIDEEPGDNPFSRTKRHIRGNIISTPLELHQTNEVLPPSPRVIADTICAIIISKTLPSKETLESLKPILVRKSRLKLLIEFLIANNPHYRKCESFGGFSSEYLEGLFSGEDDVGIPAAAKIGYLPVNKAVDSLTEDYTGRLDGAEGLFMENVSYTTGDHSSRSYKQMTIRAIEHCMGGRPYLLAQSGSEPVPDIRNPAWLSWAHPTADPFGIGGFHDPRRRKPIGMEQQLKHLLNVHDPFFENDPELAFDIYNIIRKGAVNTAMNFTVPLSAYSKVVTQIGALQTLHITALREQYRRNPAYTPTTLTEQNVLKVMSSIAPMARNIPGSVSQKIKMRNEIRAIISQRGSPTLFITINPDDYNHPIVSTLATRSSKRSQLPAIRSMDSTSRTDLALSHPVACAQFFDAVMNAFAKIILRCGGRASGPGIFGTCDAYYGTVETQGRGTLHCHMLVWLRNHLPPERLTQILKTSPEYGAALKVWIDSIMDSGFVGVRTHSTDYGPDEHPRQPGSQHPASAPEPRIGEMTKENFLLEMNEQVDELLTRFNWHKHNGACWKYLRPSEARSPANCRFGMDGTLYADTTIDTVEGTIQPRRRHPRMTHYNPVITFLLKCNTDIKFIGSGSDAKAFMYYVTDYITKAPLSMHAGLAALSYAIRQGEAKGVLGKGEQRDAENRRAMTIAINSMLGHQEISHPQVMSYILGGGECYTNEKFQAYNWAETVRYVEKFCSVELPEESDIAEVPTTPGHDIGGLSVAVSTSRNNISACNQLLDYIFRPSGEPFASMGLYNHIALTRRVSQGKRRDVNVQNGPGTPQAFSSIEHPQFHTHKLGVRLIAVVPVLLGPKIARRDGTSQERESWARDICILFKPWRHPNELKTALETWIDASEKLLPTLSPNDLAIATNMSLISESKQERDAKPRRKKRGPTDASLLSTEGLPDLDELPEVSPPSTYEIVAAARSGQNNTTLTTAYLEGILGADRVRAIQQCYAPSSTSEAPNHEVDIEAAEGEPSNRGDSWDRDLLTAQKQYMLECRRRPHNGGEGRTRKKKSSPSKRPPDARITSINEPKVAPPRKAAAFGMEDALMLAKSRQMEDNFEQMRAYITVAKHILEGGSQLLMFIGGQGGSGKSYLIDTIVMLFENMGRLDEVRLGAFTGIAASLIGGNTLHSLLSIGSNSRTNLASAKRLSEEWKYVKYLIVDEISMVSAQFMATISSRLKVAKGDDVANSLKNFGGLHVIFLGDFHQLSPPTQPSLFSHRLVRNPSFLETRNNNSIDGFAGAYLWRQVENVVLLKQSKRQEGDPVFARLLELIRHRKCLGPDQRQVLVNGKSVVEHIRDRDLAYVSATNPNSLTSFVDAPVIVGTREMRDSINITLLTAHARRVSAPLHVYHAQDTIKGEKVSDRASTLLWRLPSRLTKDSIALLPMFIGMKVMITENVSVAFKVVNGTEGTITDIQFSEDAAGKRYAEVVYVKLASAAQTIHAPGLPAGVVPIFPTNVNVPYPLRIGSIVSKSFSRRQVPLIPAYSYTDYKSQGRTLSRAVLDLASSQGQGIYVMLSRVRSLDGLLILRWFPQSKIIQEMSGELREEIARLERLDQASRVLFYTSNPDEALRAGRATLLAHPIEDA</sequence>
<dbReference type="InterPro" id="IPR027417">
    <property type="entry name" value="P-loop_NTPase"/>
</dbReference>
<comment type="catalytic activity">
    <reaction evidence="1">
        <text>ATP + H2O = ADP + phosphate + H(+)</text>
        <dbReference type="Rhea" id="RHEA:13065"/>
        <dbReference type="ChEBI" id="CHEBI:15377"/>
        <dbReference type="ChEBI" id="CHEBI:15378"/>
        <dbReference type="ChEBI" id="CHEBI:30616"/>
        <dbReference type="ChEBI" id="CHEBI:43474"/>
        <dbReference type="ChEBI" id="CHEBI:456216"/>
        <dbReference type="EC" id="5.6.2.3"/>
    </reaction>
</comment>
<keyword evidence="1" id="KW-0547">Nucleotide-binding</keyword>
<evidence type="ECO:0000259" key="3">
    <source>
        <dbReference type="Pfam" id="PF05970"/>
    </source>
</evidence>
<dbReference type="Pfam" id="PF05970">
    <property type="entry name" value="PIF1"/>
    <property type="match status" value="1"/>
</dbReference>
<keyword evidence="1" id="KW-0227">DNA damage</keyword>
<accession>A0A8H5BM75</accession>
<feature type="region of interest" description="Disordered" evidence="2">
    <location>
        <begin position="1162"/>
        <end position="1197"/>
    </location>
</feature>
<keyword evidence="1" id="KW-0347">Helicase</keyword>
<evidence type="ECO:0000256" key="1">
    <source>
        <dbReference type="RuleBase" id="RU363044"/>
    </source>
</evidence>
<dbReference type="Pfam" id="PF20209">
    <property type="entry name" value="DUF6570"/>
    <property type="match status" value="1"/>
</dbReference>
<dbReference type="GO" id="GO:0005524">
    <property type="term" value="F:ATP binding"/>
    <property type="evidence" value="ECO:0007669"/>
    <property type="project" value="UniProtKB-KW"/>
</dbReference>
<keyword evidence="7" id="KW-1185">Reference proteome</keyword>
<keyword evidence="1" id="KW-0067">ATP-binding</keyword>
<keyword evidence="1" id="KW-0233">DNA recombination</keyword>
<dbReference type="InterPro" id="IPR010285">
    <property type="entry name" value="DNA_helicase_pif1-like_DEAD"/>
</dbReference>
<evidence type="ECO:0000259" key="4">
    <source>
        <dbReference type="Pfam" id="PF14214"/>
    </source>
</evidence>
<dbReference type="PANTHER" id="PTHR47642">
    <property type="entry name" value="ATP-DEPENDENT DNA HELICASE"/>
    <property type="match status" value="1"/>
</dbReference>
<gene>
    <name evidence="6" type="ORF">D9611_000998</name>
</gene>
<comment type="similarity">
    <text evidence="1">Belongs to the helicase family.</text>
</comment>
<feature type="domain" description="DNA helicase Pif1-like DEAD-box helicase" evidence="3">
    <location>
        <begin position="1348"/>
        <end position="1501"/>
    </location>
</feature>
<dbReference type="EMBL" id="JAACJK010000163">
    <property type="protein sequence ID" value="KAF5325922.1"/>
    <property type="molecule type" value="Genomic_DNA"/>
</dbReference>
<feature type="region of interest" description="Disordered" evidence="2">
    <location>
        <begin position="1282"/>
        <end position="1322"/>
    </location>
</feature>
<evidence type="ECO:0000256" key="2">
    <source>
        <dbReference type="SAM" id="MobiDB-lite"/>
    </source>
</evidence>
<dbReference type="GO" id="GO:0016787">
    <property type="term" value="F:hydrolase activity"/>
    <property type="evidence" value="ECO:0007669"/>
    <property type="project" value="UniProtKB-KW"/>
</dbReference>
<dbReference type="GO" id="GO:0000723">
    <property type="term" value="P:telomere maintenance"/>
    <property type="evidence" value="ECO:0007669"/>
    <property type="project" value="InterPro"/>
</dbReference>
<evidence type="ECO:0000259" key="5">
    <source>
        <dbReference type="Pfam" id="PF20209"/>
    </source>
</evidence>
<dbReference type="GO" id="GO:0006310">
    <property type="term" value="P:DNA recombination"/>
    <property type="evidence" value="ECO:0007669"/>
    <property type="project" value="UniProtKB-KW"/>
</dbReference>
<dbReference type="SUPFAM" id="SSF52540">
    <property type="entry name" value="P-loop containing nucleoside triphosphate hydrolases"/>
    <property type="match status" value="2"/>
</dbReference>
<feature type="domain" description="DUF6570" evidence="5">
    <location>
        <begin position="204"/>
        <end position="348"/>
    </location>
</feature>
<evidence type="ECO:0000313" key="7">
    <source>
        <dbReference type="Proteomes" id="UP000541558"/>
    </source>
</evidence>
<dbReference type="PANTHER" id="PTHR47642:SF6">
    <property type="entry name" value="ATP-DEPENDENT DNA HELICASE"/>
    <property type="match status" value="1"/>
</dbReference>
<dbReference type="GO" id="GO:0006281">
    <property type="term" value="P:DNA repair"/>
    <property type="evidence" value="ECO:0007669"/>
    <property type="project" value="UniProtKB-KW"/>
</dbReference>
<feature type="region of interest" description="Disordered" evidence="2">
    <location>
        <begin position="750"/>
        <end position="775"/>
    </location>
</feature>
<dbReference type="Gene3D" id="3.40.50.300">
    <property type="entry name" value="P-loop containing nucleotide triphosphate hydrolases"/>
    <property type="match status" value="1"/>
</dbReference>
<name>A0A8H5BM75_9AGAR</name>
<dbReference type="Proteomes" id="UP000541558">
    <property type="component" value="Unassembled WGS sequence"/>
</dbReference>
<dbReference type="GO" id="GO:0043139">
    <property type="term" value="F:5'-3' DNA helicase activity"/>
    <property type="evidence" value="ECO:0007669"/>
    <property type="project" value="UniProtKB-EC"/>
</dbReference>
<comment type="caution">
    <text evidence="6">The sequence shown here is derived from an EMBL/GenBank/DDBJ whole genome shotgun (WGS) entry which is preliminary data.</text>
</comment>
<comment type="cofactor">
    <cofactor evidence="1">
        <name>Mg(2+)</name>
        <dbReference type="ChEBI" id="CHEBI:18420"/>
    </cofactor>
</comment>
<organism evidence="6 7">
    <name type="scientific">Ephemerocybe angulata</name>
    <dbReference type="NCBI Taxonomy" id="980116"/>
    <lineage>
        <taxon>Eukaryota</taxon>
        <taxon>Fungi</taxon>
        <taxon>Dikarya</taxon>
        <taxon>Basidiomycota</taxon>
        <taxon>Agaricomycotina</taxon>
        <taxon>Agaricomycetes</taxon>
        <taxon>Agaricomycetidae</taxon>
        <taxon>Agaricales</taxon>
        <taxon>Agaricineae</taxon>
        <taxon>Psathyrellaceae</taxon>
        <taxon>Ephemerocybe</taxon>
    </lineage>
</organism>
<dbReference type="OrthoDB" id="432234at2759"/>
<keyword evidence="1" id="KW-0378">Hydrolase</keyword>
<evidence type="ECO:0000313" key="6">
    <source>
        <dbReference type="EMBL" id="KAF5325922.1"/>
    </source>
</evidence>
<protein>
    <recommendedName>
        <fullName evidence="1">ATP-dependent DNA helicase</fullName>
        <ecNumber evidence="1">5.6.2.3</ecNumber>
    </recommendedName>
</protein>
<reference evidence="6 7" key="1">
    <citation type="journal article" date="2020" name="ISME J.">
        <title>Uncovering the hidden diversity of litter-decomposition mechanisms in mushroom-forming fungi.</title>
        <authorList>
            <person name="Floudas D."/>
            <person name="Bentzer J."/>
            <person name="Ahren D."/>
            <person name="Johansson T."/>
            <person name="Persson P."/>
            <person name="Tunlid A."/>
        </authorList>
    </citation>
    <scope>NUCLEOTIDE SEQUENCE [LARGE SCALE GENOMIC DNA]</scope>
    <source>
        <strain evidence="6 7">CBS 175.51</strain>
    </source>
</reference>
<dbReference type="InterPro" id="IPR046700">
    <property type="entry name" value="DUF6570"/>
</dbReference>
<dbReference type="Pfam" id="PF14214">
    <property type="entry name" value="Helitron_like_N"/>
    <property type="match status" value="1"/>
</dbReference>
<proteinExistence type="inferred from homology"/>
<keyword evidence="1" id="KW-0234">DNA repair</keyword>